<reference evidence="2" key="2">
    <citation type="submission" date="2022-06" db="UniProtKB">
        <authorList>
            <consortium name="EnsemblMetazoa"/>
        </authorList>
    </citation>
    <scope>IDENTIFICATION</scope>
</reference>
<proteinExistence type="predicted"/>
<name>A0A8R2D2E6_ACYPI</name>
<dbReference type="RefSeq" id="XP_016656560.1">
    <property type="nucleotide sequence ID" value="XM_016801071.1"/>
</dbReference>
<organism evidence="2 3">
    <name type="scientific">Acyrthosiphon pisum</name>
    <name type="common">Pea aphid</name>
    <dbReference type="NCBI Taxonomy" id="7029"/>
    <lineage>
        <taxon>Eukaryota</taxon>
        <taxon>Metazoa</taxon>
        <taxon>Ecdysozoa</taxon>
        <taxon>Arthropoda</taxon>
        <taxon>Hexapoda</taxon>
        <taxon>Insecta</taxon>
        <taxon>Pterygota</taxon>
        <taxon>Neoptera</taxon>
        <taxon>Paraneoptera</taxon>
        <taxon>Hemiptera</taxon>
        <taxon>Sternorrhyncha</taxon>
        <taxon>Aphidomorpha</taxon>
        <taxon>Aphidoidea</taxon>
        <taxon>Aphididae</taxon>
        <taxon>Macrosiphini</taxon>
        <taxon>Acyrthosiphon</taxon>
    </lineage>
</organism>
<dbReference type="GeneID" id="107882555"/>
<accession>A0A8R2D2E6</accession>
<evidence type="ECO:0000313" key="2">
    <source>
        <dbReference type="EnsemblMetazoa" id="XP_016656560.1"/>
    </source>
</evidence>
<dbReference type="Proteomes" id="UP000007819">
    <property type="component" value="Chromosome A2"/>
</dbReference>
<dbReference type="EnsemblMetazoa" id="XM_016801071.2">
    <property type="protein sequence ID" value="XP_016656560.1"/>
    <property type="gene ID" value="LOC107882555"/>
</dbReference>
<keyword evidence="3" id="KW-1185">Reference proteome</keyword>
<sequence>MKSRFNYVVLATVAFVFIVTTANAKNVPQNPVAKNQSSPVKPSARMWYNTITFLVSHIEAPEKSTTVTKAKNILVTSTVSTTMVESTSVATTPVKVFVPVNNNKATSPVKGTANTATATMSIEGTTATQAVKISNVEKVIENQNNENQISIKRYVNTNQQTAIIKPGSRTCCQ</sequence>
<feature type="signal peptide" evidence="1">
    <location>
        <begin position="1"/>
        <end position="24"/>
    </location>
</feature>
<dbReference type="AlphaFoldDB" id="A0A8R2D2E6"/>
<protein>
    <submittedName>
        <fullName evidence="2">Uncharacterized protein</fullName>
    </submittedName>
</protein>
<evidence type="ECO:0000313" key="3">
    <source>
        <dbReference type="Proteomes" id="UP000007819"/>
    </source>
</evidence>
<dbReference type="KEGG" id="api:107882555"/>
<feature type="chain" id="PRO_5035899196" evidence="1">
    <location>
        <begin position="25"/>
        <end position="173"/>
    </location>
</feature>
<evidence type="ECO:0000256" key="1">
    <source>
        <dbReference type="SAM" id="SignalP"/>
    </source>
</evidence>
<keyword evidence="1" id="KW-0732">Signal</keyword>
<dbReference type="OrthoDB" id="10551164at2759"/>
<reference evidence="3" key="1">
    <citation type="submission" date="2010-06" db="EMBL/GenBank/DDBJ databases">
        <authorList>
            <person name="Jiang H."/>
            <person name="Abraham K."/>
            <person name="Ali S."/>
            <person name="Alsbrooks S.L."/>
            <person name="Anim B.N."/>
            <person name="Anosike U.S."/>
            <person name="Attaway T."/>
            <person name="Bandaranaike D.P."/>
            <person name="Battles P.K."/>
            <person name="Bell S.N."/>
            <person name="Bell A.V."/>
            <person name="Beltran B."/>
            <person name="Bickham C."/>
            <person name="Bustamante Y."/>
            <person name="Caleb T."/>
            <person name="Canada A."/>
            <person name="Cardenas V."/>
            <person name="Carter K."/>
            <person name="Chacko J."/>
            <person name="Chandrabose M.N."/>
            <person name="Chavez D."/>
            <person name="Chavez A."/>
            <person name="Chen L."/>
            <person name="Chu H.-S."/>
            <person name="Claassen K.J."/>
            <person name="Cockrell R."/>
            <person name="Collins M."/>
            <person name="Cooper J.A."/>
            <person name="Cree A."/>
            <person name="Curry S.M."/>
            <person name="Da Y."/>
            <person name="Dao M.D."/>
            <person name="Das B."/>
            <person name="Davila M.-L."/>
            <person name="Davy-Carroll L."/>
            <person name="Denson S."/>
            <person name="Dinh H."/>
            <person name="Ebong V.E."/>
            <person name="Edwards J.R."/>
            <person name="Egan A."/>
            <person name="El-Daye J."/>
            <person name="Escobedo L."/>
            <person name="Fernandez S."/>
            <person name="Fernando P.R."/>
            <person name="Flagg N."/>
            <person name="Forbes L.D."/>
            <person name="Fowler R.G."/>
            <person name="Fu Q."/>
            <person name="Gabisi R.A."/>
            <person name="Ganer J."/>
            <person name="Garbino Pronczuk A."/>
            <person name="Garcia R.M."/>
            <person name="Garner T."/>
            <person name="Garrett T.E."/>
            <person name="Gonzalez D.A."/>
            <person name="Hamid H."/>
            <person name="Hawkins E.S."/>
            <person name="Hirani K."/>
            <person name="Hogues M.E."/>
            <person name="Hollins B."/>
            <person name="Hsiao C.-H."/>
            <person name="Jabil R."/>
            <person name="James M.L."/>
            <person name="Jhangiani S.N."/>
            <person name="Johnson B."/>
            <person name="Johnson Q."/>
            <person name="Joshi V."/>
            <person name="Kalu J.B."/>
            <person name="Kam C."/>
            <person name="Kashfia A."/>
            <person name="Keebler J."/>
            <person name="Kisamo H."/>
            <person name="Kovar C.L."/>
            <person name="Lago L.A."/>
            <person name="Lai C.-Y."/>
            <person name="Laidlaw J."/>
            <person name="Lara F."/>
            <person name="Le T.-K."/>
            <person name="Lee S.L."/>
            <person name="Legall F.H."/>
            <person name="Lemon S.J."/>
            <person name="Lewis L.R."/>
            <person name="Li B."/>
            <person name="Liu Y."/>
            <person name="Liu Y.-S."/>
            <person name="Lopez J."/>
            <person name="Lozado R.J."/>
            <person name="Lu J."/>
            <person name="Madu R.C."/>
            <person name="Maheshwari M."/>
            <person name="Maheshwari R."/>
            <person name="Malloy K."/>
            <person name="Martinez E."/>
            <person name="Mathew T."/>
            <person name="Mercado I.C."/>
            <person name="Mercado C."/>
            <person name="Meyer B."/>
            <person name="Montgomery K."/>
            <person name="Morgan M.B."/>
            <person name="Munidasa M."/>
            <person name="Nazareth L.V."/>
            <person name="Nelson J."/>
            <person name="Ng B.M."/>
            <person name="Nguyen N.B."/>
            <person name="Nguyen P.Q."/>
            <person name="Nguyen T."/>
            <person name="Obregon M."/>
            <person name="Okwuonu G.O."/>
            <person name="Onwere C.G."/>
            <person name="Orozco G."/>
            <person name="Parra A."/>
            <person name="Patel S."/>
            <person name="Patil S."/>
            <person name="Perez A."/>
            <person name="Perez Y."/>
            <person name="Pham C."/>
            <person name="Primus E.L."/>
            <person name="Pu L.-L."/>
            <person name="Puazo M."/>
            <person name="Qin X."/>
            <person name="Quiroz J.B."/>
            <person name="Reese J."/>
            <person name="Richards S."/>
            <person name="Rives C.M."/>
            <person name="Robberts R."/>
            <person name="Ruiz S.J."/>
            <person name="Ruiz M.J."/>
            <person name="Santibanez J."/>
            <person name="Schneider B.W."/>
            <person name="Sisson I."/>
            <person name="Smith M."/>
            <person name="Sodergren E."/>
            <person name="Song X.-Z."/>
            <person name="Song B.B."/>
            <person name="Summersgill H."/>
            <person name="Thelus R."/>
            <person name="Thornton R.D."/>
            <person name="Trejos Z.Y."/>
            <person name="Usmani K."/>
            <person name="Vattathil S."/>
            <person name="Villasana D."/>
            <person name="Walker D.L."/>
            <person name="Wang S."/>
            <person name="Wang K."/>
            <person name="White C.S."/>
            <person name="Williams A.C."/>
            <person name="Williamson J."/>
            <person name="Wilson K."/>
            <person name="Woghiren I.O."/>
            <person name="Woodworth J.R."/>
            <person name="Worley K.C."/>
            <person name="Wright R.A."/>
            <person name="Wu W."/>
            <person name="Young L."/>
            <person name="Zhang L."/>
            <person name="Zhang J."/>
            <person name="Zhu Y."/>
            <person name="Muzny D.M."/>
            <person name="Weinstock G."/>
            <person name="Gibbs R.A."/>
        </authorList>
    </citation>
    <scope>NUCLEOTIDE SEQUENCE [LARGE SCALE GENOMIC DNA]</scope>
    <source>
        <strain evidence="3">LSR1</strain>
    </source>
</reference>